<gene>
    <name evidence="1" type="ORF">TNS_ORF409</name>
</gene>
<proteinExistence type="predicted"/>
<evidence type="ECO:0000313" key="2">
    <source>
        <dbReference type="Proteomes" id="UP000232615"/>
    </source>
</evidence>
<accession>V9SH97</accession>
<sequence length="180" mass="20854">MQALIIEAKRHLHHKRSDALEQALEVIETFTKDVPREEKEYAVCRYNETLFLYNVDEEIKRELRSLCGFAPDWSHVSYLLEEEVLEEEWGIYEQLKNANAIWWETEEGMNYTFLPPRSLQSGDLQVRLSVSEGVCTIFDADGDEEVVDIEDAHLALSTACRQRNDYPLLSPAVEQLFASI</sequence>
<organism evidence="1 2">
    <name type="scientific">Tunisvirus fontaine2</name>
    <dbReference type="NCBI Taxonomy" id="1421067"/>
    <lineage>
        <taxon>Viruses</taxon>
        <taxon>Varidnaviria</taxon>
        <taxon>Bamfordvirae</taxon>
        <taxon>Nucleocytoviricota</taxon>
        <taxon>Megaviricetes</taxon>
        <taxon>Pimascovirales</taxon>
        <taxon>Pimascovirales incertae sedis</taxon>
        <taxon>Marseilleviridae</taxon>
        <taxon>Losannavirus</taxon>
        <taxon>Losannavirus tunisense</taxon>
    </lineage>
</organism>
<protein>
    <submittedName>
        <fullName evidence="1">Uncharacterized protein</fullName>
    </submittedName>
</protein>
<dbReference type="EMBL" id="KF483846">
    <property type="protein sequence ID" value="AHC55127.1"/>
    <property type="molecule type" value="Genomic_DNA"/>
</dbReference>
<evidence type="ECO:0000313" key="1">
    <source>
        <dbReference type="EMBL" id="AHC55127.1"/>
    </source>
</evidence>
<name>V9SH97_9VIRU</name>
<dbReference type="Proteomes" id="UP000232615">
    <property type="component" value="Segment"/>
</dbReference>
<reference evidence="1 2" key="1">
    <citation type="journal article" date="2014" name="Arch. Virol.">
        <title>Complete genome sequence of Tunisvirus, a new member of the proposed family Marseilleviridae.</title>
        <authorList>
            <person name="Aherfi S."/>
            <person name="Boughalmi M."/>
            <person name="Pagnier I."/>
            <person name="Fournous G."/>
            <person name="La Scola B."/>
            <person name="Raoult D."/>
            <person name="Colson P."/>
        </authorList>
    </citation>
    <scope>NUCLEOTIDE SEQUENCE [LARGE SCALE GENOMIC DNA]</scope>
    <source>
        <strain evidence="1 2">U484</strain>
    </source>
</reference>
<keyword evidence="2" id="KW-1185">Reference proteome</keyword>